<evidence type="ECO:0000313" key="1">
    <source>
        <dbReference type="EMBL" id="GAI77761.1"/>
    </source>
</evidence>
<organism evidence="1">
    <name type="scientific">marine sediment metagenome</name>
    <dbReference type="NCBI Taxonomy" id="412755"/>
    <lineage>
        <taxon>unclassified sequences</taxon>
        <taxon>metagenomes</taxon>
        <taxon>ecological metagenomes</taxon>
    </lineage>
</organism>
<dbReference type="EMBL" id="BARW01014604">
    <property type="protein sequence ID" value="GAI77761.1"/>
    <property type="molecule type" value="Genomic_DNA"/>
</dbReference>
<dbReference type="AlphaFoldDB" id="X1SF29"/>
<comment type="caution">
    <text evidence="1">The sequence shown here is derived from an EMBL/GenBank/DDBJ whole genome shotgun (WGS) entry which is preliminary data.</text>
</comment>
<protein>
    <submittedName>
        <fullName evidence="1">Uncharacterized protein</fullName>
    </submittedName>
</protein>
<accession>X1SF29</accession>
<sequence length="50" mass="5928">FRNFLFKEKAQAEDYDAVWEYFVKIMAPKHLAPLLHTANVLNINVYTPLF</sequence>
<gene>
    <name evidence="1" type="ORF">S12H4_25848</name>
</gene>
<reference evidence="1" key="1">
    <citation type="journal article" date="2014" name="Front. Microbiol.">
        <title>High frequency of phylogenetically diverse reductive dehalogenase-homologous genes in deep subseafloor sedimentary metagenomes.</title>
        <authorList>
            <person name="Kawai M."/>
            <person name="Futagami T."/>
            <person name="Toyoda A."/>
            <person name="Takaki Y."/>
            <person name="Nishi S."/>
            <person name="Hori S."/>
            <person name="Arai W."/>
            <person name="Tsubouchi T."/>
            <person name="Morono Y."/>
            <person name="Uchiyama I."/>
            <person name="Ito T."/>
            <person name="Fujiyama A."/>
            <person name="Inagaki F."/>
            <person name="Takami H."/>
        </authorList>
    </citation>
    <scope>NUCLEOTIDE SEQUENCE</scope>
    <source>
        <strain evidence="1">Expedition CK06-06</strain>
    </source>
</reference>
<feature type="non-terminal residue" evidence="1">
    <location>
        <position position="1"/>
    </location>
</feature>
<proteinExistence type="predicted"/>
<name>X1SF29_9ZZZZ</name>